<dbReference type="EMBL" id="RBZO01000001">
    <property type="protein sequence ID" value="RKQ18866.1"/>
    <property type="molecule type" value="Genomic_DNA"/>
</dbReference>
<dbReference type="InterPro" id="IPR002747">
    <property type="entry name" value="SAM_OH_AdoTrfase"/>
</dbReference>
<dbReference type="SUPFAM" id="SSF101852">
    <property type="entry name" value="Bacterial fluorinating enzyme, C-terminal domain"/>
    <property type="match status" value="1"/>
</dbReference>
<dbReference type="OrthoDB" id="9792195at2"/>
<evidence type="ECO:0000313" key="1">
    <source>
        <dbReference type="EMBL" id="RKQ18866.1"/>
    </source>
</evidence>
<organism evidence="1 2">
    <name type="scientific">Oceanobacillus bengalensis</name>
    <dbReference type="NCBI Taxonomy" id="1435466"/>
    <lineage>
        <taxon>Bacteria</taxon>
        <taxon>Bacillati</taxon>
        <taxon>Bacillota</taxon>
        <taxon>Bacilli</taxon>
        <taxon>Bacillales</taxon>
        <taxon>Bacillaceae</taxon>
        <taxon>Oceanobacillus</taxon>
    </lineage>
</organism>
<gene>
    <name evidence="1" type="ORF">D8M05_01070</name>
</gene>
<dbReference type="PANTHER" id="PTHR35092:SF1">
    <property type="entry name" value="CHLORINASE MJ1651"/>
    <property type="match status" value="1"/>
</dbReference>
<sequence>MLDFHEHTLRFRHRLQHTAARLASDVISIEDVGPELHVNELVELPLANATNNEGIIIGNIDILDIRFGNLWTNINHKLFKNAGIE</sequence>
<dbReference type="AlphaFoldDB" id="A0A494Z8L2"/>
<dbReference type="PANTHER" id="PTHR35092">
    <property type="entry name" value="CHLORINASE MJ1651"/>
    <property type="match status" value="1"/>
</dbReference>
<dbReference type="Gene3D" id="2.40.30.90">
    <property type="entry name" value="Bacterial fluorinating enzyme like"/>
    <property type="match status" value="1"/>
</dbReference>
<accession>A0A494Z8L2</accession>
<reference evidence="1 2" key="1">
    <citation type="journal article" date="2015" name="Antonie Van Leeuwenhoek">
        <title>Oceanobacillus bengalensis sp. nov., a bacterium isolated from seawater of the Bay of Bengal.</title>
        <authorList>
            <person name="Yongchang O."/>
            <person name="Xiang W."/>
            <person name="Wang G."/>
        </authorList>
    </citation>
    <scope>NUCLEOTIDE SEQUENCE [LARGE SCALE GENOMIC DNA]</scope>
    <source>
        <strain evidence="1 2">MCCC 1K00260</strain>
    </source>
</reference>
<dbReference type="Proteomes" id="UP000281813">
    <property type="component" value="Unassembled WGS sequence"/>
</dbReference>
<proteinExistence type="predicted"/>
<name>A0A494Z8L2_9BACI</name>
<dbReference type="InterPro" id="IPR023227">
    <property type="entry name" value="SAM_OH_AdoTrfase_C_sf"/>
</dbReference>
<protein>
    <submittedName>
        <fullName evidence="1">Uncharacterized protein</fullName>
    </submittedName>
</protein>
<evidence type="ECO:0000313" key="2">
    <source>
        <dbReference type="Proteomes" id="UP000281813"/>
    </source>
</evidence>
<keyword evidence="2" id="KW-1185">Reference proteome</keyword>
<comment type="caution">
    <text evidence="1">The sequence shown here is derived from an EMBL/GenBank/DDBJ whole genome shotgun (WGS) entry which is preliminary data.</text>
</comment>